<feature type="compositionally biased region" description="Polar residues" evidence="1">
    <location>
        <begin position="24"/>
        <end position="34"/>
    </location>
</feature>
<reference evidence="2" key="1">
    <citation type="submission" date="2014-12" db="EMBL/GenBank/DDBJ databases">
        <title>Insight into the proteome of Arion vulgaris.</title>
        <authorList>
            <person name="Aradska J."/>
            <person name="Bulat T."/>
            <person name="Smidak R."/>
            <person name="Sarate P."/>
            <person name="Gangsoo J."/>
            <person name="Sialana F."/>
            <person name="Bilban M."/>
            <person name="Lubec G."/>
        </authorList>
    </citation>
    <scope>NUCLEOTIDE SEQUENCE</scope>
    <source>
        <tissue evidence="2">Skin</tissue>
    </source>
</reference>
<organism evidence="2">
    <name type="scientific">Arion vulgaris</name>
    <dbReference type="NCBI Taxonomy" id="1028688"/>
    <lineage>
        <taxon>Eukaryota</taxon>
        <taxon>Metazoa</taxon>
        <taxon>Spiralia</taxon>
        <taxon>Lophotrochozoa</taxon>
        <taxon>Mollusca</taxon>
        <taxon>Gastropoda</taxon>
        <taxon>Heterobranchia</taxon>
        <taxon>Euthyneura</taxon>
        <taxon>Panpulmonata</taxon>
        <taxon>Eupulmonata</taxon>
        <taxon>Stylommatophora</taxon>
        <taxon>Helicina</taxon>
        <taxon>Arionoidea</taxon>
        <taxon>Arionidae</taxon>
        <taxon>Arion</taxon>
    </lineage>
</organism>
<feature type="non-terminal residue" evidence="2">
    <location>
        <position position="1"/>
    </location>
</feature>
<proteinExistence type="predicted"/>
<protein>
    <submittedName>
        <fullName evidence="2">Uncharacterized protein</fullName>
    </submittedName>
</protein>
<evidence type="ECO:0000313" key="2">
    <source>
        <dbReference type="EMBL" id="CEK99830.1"/>
    </source>
</evidence>
<accession>A0A0B7C5Q4</accession>
<gene>
    <name evidence="2" type="primary">ORF222236</name>
</gene>
<evidence type="ECO:0000256" key="1">
    <source>
        <dbReference type="SAM" id="MobiDB-lite"/>
    </source>
</evidence>
<dbReference type="AlphaFoldDB" id="A0A0B7C5Q4"/>
<feature type="compositionally biased region" description="Basic and acidic residues" evidence="1">
    <location>
        <begin position="14"/>
        <end position="23"/>
    </location>
</feature>
<dbReference type="EMBL" id="HACG01052959">
    <property type="protein sequence ID" value="CEK99830.1"/>
    <property type="molecule type" value="Transcribed_RNA"/>
</dbReference>
<name>A0A0B7C5Q4_9EUPU</name>
<sequence>QALKNELAPPCKSATDKKIEQETVKNQTQANEQDQNAIYLKAGPSSTSCEVESVKYKTKAQDELQGQINIFKSDLIGLYKRKDSGVLSSDQEKELKRKKNKG</sequence>
<feature type="region of interest" description="Disordered" evidence="1">
    <location>
        <begin position="1"/>
        <end position="34"/>
    </location>
</feature>